<reference evidence="2" key="1">
    <citation type="submission" date="2017-05" db="UniProtKB">
        <authorList>
            <consortium name="EnsemblMetazoa"/>
        </authorList>
    </citation>
    <scope>IDENTIFICATION</scope>
</reference>
<protein>
    <submittedName>
        <fullName evidence="2">Uncharacterized protein</fullName>
    </submittedName>
</protein>
<dbReference type="InParanoid" id="A0A1X7V6U3"/>
<feature type="compositionally biased region" description="Polar residues" evidence="1">
    <location>
        <begin position="36"/>
        <end position="45"/>
    </location>
</feature>
<name>A0A1X7V6U3_AMPQE</name>
<dbReference type="AlphaFoldDB" id="A0A1X7V6U3"/>
<organism evidence="2">
    <name type="scientific">Amphimedon queenslandica</name>
    <name type="common">Sponge</name>
    <dbReference type="NCBI Taxonomy" id="400682"/>
    <lineage>
        <taxon>Eukaryota</taxon>
        <taxon>Metazoa</taxon>
        <taxon>Porifera</taxon>
        <taxon>Demospongiae</taxon>
        <taxon>Heteroscleromorpha</taxon>
        <taxon>Haplosclerida</taxon>
        <taxon>Niphatidae</taxon>
        <taxon>Amphimedon</taxon>
    </lineage>
</organism>
<accession>A0A1X7V6U3</accession>
<evidence type="ECO:0000313" key="2">
    <source>
        <dbReference type="EnsemblMetazoa" id="Aqu2.1.35708_001"/>
    </source>
</evidence>
<proteinExistence type="predicted"/>
<dbReference type="EnsemblMetazoa" id="Aqu2.1.35708_001">
    <property type="protein sequence ID" value="Aqu2.1.35708_001"/>
    <property type="gene ID" value="Aqu2.1.35708"/>
</dbReference>
<sequence length="53" mass="5539">MDPSPSSYTIRLGIIFASWLAEICTKWRIEGGAPTQPISGETPSDASAIGGSD</sequence>
<evidence type="ECO:0000256" key="1">
    <source>
        <dbReference type="SAM" id="MobiDB-lite"/>
    </source>
</evidence>
<feature type="region of interest" description="Disordered" evidence="1">
    <location>
        <begin position="31"/>
        <end position="53"/>
    </location>
</feature>